<name>A0A0U2WK88_9CREN</name>
<feature type="compositionally biased region" description="Basic residues" evidence="5">
    <location>
        <begin position="59"/>
        <end position="84"/>
    </location>
</feature>
<dbReference type="STRING" id="940295.EYM_00370"/>
<gene>
    <name evidence="4 7" type="primary">rpl19e</name>
    <name evidence="7" type="ORF">EYM_00370</name>
</gene>
<dbReference type="Proteomes" id="UP000060778">
    <property type="component" value="Chromosome"/>
</dbReference>
<dbReference type="GO" id="GO:0006412">
    <property type="term" value="P:translation"/>
    <property type="evidence" value="ECO:0007669"/>
    <property type="project" value="UniProtKB-UniRule"/>
</dbReference>
<dbReference type="PATRIC" id="fig|940295.4.peg.74"/>
<dbReference type="NCBIfam" id="NF006343">
    <property type="entry name" value="PRK08570.1"/>
    <property type="match status" value="1"/>
</dbReference>
<dbReference type="SMART" id="SM01416">
    <property type="entry name" value="Ribosomal_L19e"/>
    <property type="match status" value="1"/>
</dbReference>
<dbReference type="Pfam" id="PF25476">
    <property type="entry name" value="Ribosomal_L19e_C"/>
    <property type="match status" value="1"/>
</dbReference>
<evidence type="ECO:0000256" key="2">
    <source>
        <dbReference type="ARBA" id="ARBA00022980"/>
    </source>
</evidence>
<keyword evidence="3 4" id="KW-0687">Ribonucleoprotein</keyword>
<reference evidence="7 8" key="1">
    <citation type="submission" date="2013-11" db="EMBL/GenBank/DDBJ databases">
        <title>Comparative genomics of Ignicoccus.</title>
        <authorList>
            <person name="Podar M."/>
        </authorList>
    </citation>
    <scope>NUCLEOTIDE SEQUENCE [LARGE SCALE GENOMIC DNA]</scope>
    <source>
        <strain evidence="7 8">DSM 13165</strain>
    </source>
</reference>
<dbReference type="KEGG" id="iis:EYM_00370"/>
<sequence length="150" mass="17801">MRADKVARLAASVAGVGESRIWIDPTRLDELNEVVSKADVRKLMEEGVIKVLPERGNSRSRWKVRHEQRKKGRRRGYGKRKGKATARTPKKEVWMNKIRKIRRFLKYLRDKGVIDRRTYRELYRKAKGGEFDSLRNLKLHLRERYGIEVK</sequence>
<dbReference type="InterPro" id="IPR057260">
    <property type="entry name" value="Ribosomal_L19e_C"/>
</dbReference>
<keyword evidence="4" id="KW-0694">RNA-binding</keyword>
<dbReference type="Pfam" id="PF01280">
    <property type="entry name" value="Ribosomal_L19e"/>
    <property type="match status" value="1"/>
</dbReference>
<dbReference type="OrthoDB" id="11624at2157"/>
<dbReference type="Gene3D" id="1.10.1650.10">
    <property type="match status" value="1"/>
</dbReference>
<dbReference type="InterPro" id="IPR039547">
    <property type="entry name" value="Ribosomal_eL19"/>
</dbReference>
<evidence type="ECO:0000313" key="7">
    <source>
        <dbReference type="EMBL" id="ALU11377.1"/>
    </source>
</evidence>
<protein>
    <recommendedName>
        <fullName evidence="4">Large ribosomal subunit protein eL19</fullName>
    </recommendedName>
</protein>
<dbReference type="AlphaFoldDB" id="A0A0U2WK88"/>
<dbReference type="GO" id="GO:0022625">
    <property type="term" value="C:cytosolic large ribosomal subunit"/>
    <property type="evidence" value="ECO:0007669"/>
    <property type="project" value="InterPro"/>
</dbReference>
<dbReference type="PANTHER" id="PTHR10722">
    <property type="entry name" value="60S RIBOSOMAL PROTEIN L19"/>
    <property type="match status" value="1"/>
</dbReference>
<feature type="region of interest" description="Disordered" evidence="5">
    <location>
        <begin position="59"/>
        <end position="89"/>
    </location>
</feature>
<feature type="domain" description="Large ribosomal subunit protein eL19" evidence="6">
    <location>
        <begin position="5"/>
        <end position="145"/>
    </location>
</feature>
<dbReference type="RefSeq" id="WP_075049158.1">
    <property type="nucleotide sequence ID" value="NZ_CP006867.1"/>
</dbReference>
<dbReference type="EMBL" id="CP006867">
    <property type="protein sequence ID" value="ALU11377.1"/>
    <property type="molecule type" value="Genomic_DNA"/>
</dbReference>
<evidence type="ECO:0000259" key="6">
    <source>
        <dbReference type="SMART" id="SM01416"/>
    </source>
</evidence>
<dbReference type="GO" id="GO:0003735">
    <property type="term" value="F:structural constituent of ribosome"/>
    <property type="evidence" value="ECO:0007669"/>
    <property type="project" value="InterPro"/>
</dbReference>
<evidence type="ECO:0000256" key="3">
    <source>
        <dbReference type="ARBA" id="ARBA00023274"/>
    </source>
</evidence>
<organism evidence="7 8">
    <name type="scientific">Ignicoccus islandicus DSM 13165</name>
    <dbReference type="NCBI Taxonomy" id="940295"/>
    <lineage>
        <taxon>Archaea</taxon>
        <taxon>Thermoproteota</taxon>
        <taxon>Thermoprotei</taxon>
        <taxon>Desulfurococcales</taxon>
        <taxon>Desulfurococcaceae</taxon>
        <taxon>Ignicoccus</taxon>
    </lineage>
</organism>
<evidence type="ECO:0000313" key="8">
    <source>
        <dbReference type="Proteomes" id="UP000060778"/>
    </source>
</evidence>
<dbReference type="InterPro" id="IPR035970">
    <property type="entry name" value="60S_ribosomal_eL19_sf"/>
</dbReference>
<accession>A0A0U2WK88</accession>
<dbReference type="Gene3D" id="1.10.1200.240">
    <property type="match status" value="1"/>
</dbReference>
<comment type="subunit">
    <text evidence="4">Part of the 50S ribosomal subunit.</text>
</comment>
<dbReference type="InterPro" id="IPR057259">
    <property type="entry name" value="Ribosomal_L19e"/>
</dbReference>
<evidence type="ECO:0000256" key="4">
    <source>
        <dbReference type="HAMAP-Rule" id="MF_01475"/>
    </source>
</evidence>
<evidence type="ECO:0000256" key="5">
    <source>
        <dbReference type="SAM" id="MobiDB-lite"/>
    </source>
</evidence>
<dbReference type="GeneID" id="30679494"/>
<keyword evidence="2 4" id="KW-0689">Ribosomal protein</keyword>
<dbReference type="HAMAP" id="MF_01475">
    <property type="entry name" value="Ribosomal_eL19"/>
    <property type="match status" value="1"/>
</dbReference>
<dbReference type="InterPro" id="IPR015972">
    <property type="entry name" value="Ribosomal_eL19_dom1"/>
</dbReference>
<dbReference type="SUPFAM" id="SSF48140">
    <property type="entry name" value="Ribosomal protein L19 (L19e)"/>
    <property type="match status" value="1"/>
</dbReference>
<comment type="similarity">
    <text evidence="1 4">Belongs to the eukaryotic ribosomal protein eL19 family.</text>
</comment>
<dbReference type="CDD" id="cd00481">
    <property type="entry name" value="Ribosomal_L19e"/>
    <property type="match status" value="1"/>
</dbReference>
<evidence type="ECO:0000256" key="1">
    <source>
        <dbReference type="ARBA" id="ARBA00011082"/>
    </source>
</evidence>
<keyword evidence="8" id="KW-1185">Reference proteome</keyword>
<dbReference type="InterPro" id="IPR000196">
    <property type="entry name" value="Ribosomal_eL19_dom"/>
</dbReference>
<proteinExistence type="inferred from homology"/>
<keyword evidence="4" id="KW-0699">rRNA-binding</keyword>
<dbReference type="GO" id="GO:0070180">
    <property type="term" value="F:large ribosomal subunit rRNA binding"/>
    <property type="evidence" value="ECO:0007669"/>
    <property type="project" value="UniProtKB-UniRule"/>
</dbReference>
<comment type="function">
    <text evidence="4">Binds to the 23S rRNA.</text>
</comment>